<reference evidence="4 5" key="1">
    <citation type="submission" date="2019-03" db="EMBL/GenBank/DDBJ databases">
        <title>Genomics of glacier-inhabiting Cryobacterium strains.</title>
        <authorList>
            <person name="Liu Q."/>
            <person name="Xin Y.-H."/>
        </authorList>
    </citation>
    <scope>NUCLEOTIDE SEQUENCE [LARGE SCALE GENOMIC DNA]</scope>
    <source>
        <strain evidence="4 5">MDB2-B</strain>
    </source>
</reference>
<dbReference type="Pfam" id="PF07811">
    <property type="entry name" value="TadE"/>
    <property type="match status" value="1"/>
</dbReference>
<keyword evidence="2" id="KW-0812">Transmembrane</keyword>
<feature type="compositionally biased region" description="Basic residues" evidence="1">
    <location>
        <begin position="1"/>
        <end position="11"/>
    </location>
</feature>
<evidence type="ECO:0000259" key="3">
    <source>
        <dbReference type="Pfam" id="PF07811"/>
    </source>
</evidence>
<feature type="region of interest" description="Disordered" evidence="1">
    <location>
        <begin position="1"/>
        <end position="43"/>
    </location>
</feature>
<name>A0ABY2IA79_9MICO</name>
<dbReference type="Proteomes" id="UP000297608">
    <property type="component" value="Unassembled WGS sequence"/>
</dbReference>
<gene>
    <name evidence="4" type="ORF">E3O44_13435</name>
</gene>
<feature type="domain" description="TadE-like" evidence="3">
    <location>
        <begin position="42"/>
        <end position="84"/>
    </location>
</feature>
<sequence>MPSRWGSRRGAARAACRSGSRAAIPRAATSRAEGSSATRERGSVTAEFAAVVPAVLLVLLLCLGGVQVSGQQVRLADAAAQAARSLARGDGLVHATALARQLVGGAIVTADQRGDAVCARLSAPGALGITVTAASCALGGAT</sequence>
<protein>
    <recommendedName>
        <fullName evidence="3">TadE-like domain-containing protein</fullName>
    </recommendedName>
</protein>
<dbReference type="RefSeq" id="WP_134535282.1">
    <property type="nucleotide sequence ID" value="NZ_SOFG01000017.1"/>
</dbReference>
<evidence type="ECO:0000313" key="4">
    <source>
        <dbReference type="EMBL" id="TFB85586.1"/>
    </source>
</evidence>
<keyword evidence="5" id="KW-1185">Reference proteome</keyword>
<keyword evidence="2" id="KW-0472">Membrane</keyword>
<dbReference type="NCBIfam" id="NF041390">
    <property type="entry name" value="TadE_Rv3655c"/>
    <property type="match status" value="1"/>
</dbReference>
<organism evidence="4 5">
    <name type="scientific">Cryobacterium algoricola</name>
    <dbReference type="NCBI Taxonomy" id="1259183"/>
    <lineage>
        <taxon>Bacteria</taxon>
        <taxon>Bacillati</taxon>
        <taxon>Actinomycetota</taxon>
        <taxon>Actinomycetes</taxon>
        <taxon>Micrococcales</taxon>
        <taxon>Microbacteriaceae</taxon>
        <taxon>Cryobacterium</taxon>
    </lineage>
</organism>
<dbReference type="InterPro" id="IPR012495">
    <property type="entry name" value="TadE-like_dom"/>
</dbReference>
<dbReference type="EMBL" id="SOFG01000017">
    <property type="protein sequence ID" value="TFB85586.1"/>
    <property type="molecule type" value="Genomic_DNA"/>
</dbReference>
<feature type="transmembrane region" description="Helical" evidence="2">
    <location>
        <begin position="48"/>
        <end position="66"/>
    </location>
</feature>
<evidence type="ECO:0000256" key="1">
    <source>
        <dbReference type="SAM" id="MobiDB-lite"/>
    </source>
</evidence>
<proteinExistence type="predicted"/>
<evidence type="ECO:0000313" key="5">
    <source>
        <dbReference type="Proteomes" id="UP000297608"/>
    </source>
</evidence>
<feature type="compositionally biased region" description="Low complexity" evidence="1">
    <location>
        <begin position="12"/>
        <end position="23"/>
    </location>
</feature>
<keyword evidence="2" id="KW-1133">Transmembrane helix</keyword>
<evidence type="ECO:0000256" key="2">
    <source>
        <dbReference type="SAM" id="Phobius"/>
    </source>
</evidence>
<accession>A0ABY2IA79</accession>
<comment type="caution">
    <text evidence="4">The sequence shown here is derived from an EMBL/GenBank/DDBJ whole genome shotgun (WGS) entry which is preliminary data.</text>
</comment>
<dbReference type="InterPro" id="IPR049790">
    <property type="entry name" value="Rv3655c/TadE"/>
</dbReference>